<organism evidence="6 7">
    <name type="scientific">Deinococcus arenicola</name>
    <dbReference type="NCBI Taxonomy" id="2994950"/>
    <lineage>
        <taxon>Bacteria</taxon>
        <taxon>Thermotogati</taxon>
        <taxon>Deinococcota</taxon>
        <taxon>Deinococci</taxon>
        <taxon>Deinococcales</taxon>
        <taxon>Deinococcaceae</taxon>
        <taxon>Deinococcus</taxon>
    </lineage>
</organism>
<gene>
    <name evidence="6" type="ORF">ORD21_06000</name>
</gene>
<dbReference type="InterPro" id="IPR050309">
    <property type="entry name" value="Type-B_Carboxylest/Lipase"/>
</dbReference>
<dbReference type="Proteomes" id="UP001276150">
    <property type="component" value="Unassembled WGS sequence"/>
</dbReference>
<dbReference type="EMBL" id="JAPMIV010000007">
    <property type="protein sequence ID" value="MDV6374147.1"/>
    <property type="molecule type" value="Genomic_DNA"/>
</dbReference>
<evidence type="ECO:0000259" key="5">
    <source>
        <dbReference type="Pfam" id="PF00135"/>
    </source>
</evidence>
<evidence type="ECO:0000256" key="1">
    <source>
        <dbReference type="ARBA" id="ARBA00005964"/>
    </source>
</evidence>
<feature type="signal peptide" evidence="4">
    <location>
        <begin position="1"/>
        <end position="21"/>
    </location>
</feature>
<evidence type="ECO:0000313" key="7">
    <source>
        <dbReference type="Proteomes" id="UP001276150"/>
    </source>
</evidence>
<evidence type="ECO:0000256" key="3">
    <source>
        <dbReference type="ARBA" id="ARBA00022801"/>
    </source>
</evidence>
<protein>
    <recommendedName>
        <fullName evidence="4">Carboxylic ester hydrolase</fullName>
        <ecNumber evidence="4">3.1.1.-</ecNumber>
    </recommendedName>
</protein>
<accession>A0ABU4DNY6</accession>
<dbReference type="InterPro" id="IPR019826">
    <property type="entry name" value="Carboxylesterase_B_AS"/>
</dbReference>
<dbReference type="PROSITE" id="PS00122">
    <property type="entry name" value="CARBOXYLESTERASE_B_1"/>
    <property type="match status" value="1"/>
</dbReference>
<dbReference type="InterPro" id="IPR002168">
    <property type="entry name" value="Lipase_GDXG_HIS_AS"/>
</dbReference>
<dbReference type="RefSeq" id="WP_317639464.1">
    <property type="nucleotide sequence ID" value="NZ_JAPMIV010000007.1"/>
</dbReference>
<dbReference type="Gene3D" id="3.40.50.1820">
    <property type="entry name" value="alpha/beta hydrolase"/>
    <property type="match status" value="1"/>
</dbReference>
<keyword evidence="3 4" id="KW-0378">Hydrolase</keyword>
<feature type="domain" description="Carboxylesterase type B" evidence="5">
    <location>
        <begin position="25"/>
        <end position="524"/>
    </location>
</feature>
<comment type="similarity">
    <text evidence="1 4">Belongs to the type-B carboxylesterase/lipase family.</text>
</comment>
<dbReference type="SUPFAM" id="SSF53474">
    <property type="entry name" value="alpha/beta-Hydrolases"/>
    <property type="match status" value="1"/>
</dbReference>
<proteinExistence type="inferred from homology"/>
<reference evidence="6 7" key="1">
    <citation type="submission" date="2022-11" db="EMBL/GenBank/DDBJ databases">
        <title>Deinococcus ZS9-10, Low Temperature and Draught-tolerating, UV-resistant Bacteria from Continental Antarctica.</title>
        <authorList>
            <person name="Cheng L."/>
        </authorList>
    </citation>
    <scope>NUCLEOTIDE SEQUENCE [LARGE SCALE GENOMIC DNA]</scope>
    <source>
        <strain evidence="6 7">ZS9-10</strain>
    </source>
</reference>
<keyword evidence="7" id="KW-1185">Reference proteome</keyword>
<dbReference type="InterPro" id="IPR029058">
    <property type="entry name" value="AB_hydrolase_fold"/>
</dbReference>
<evidence type="ECO:0000256" key="2">
    <source>
        <dbReference type="ARBA" id="ARBA00010515"/>
    </source>
</evidence>
<dbReference type="EC" id="3.1.1.-" evidence="4"/>
<keyword evidence="4" id="KW-0732">Signal</keyword>
<evidence type="ECO:0000313" key="6">
    <source>
        <dbReference type="EMBL" id="MDV6374147.1"/>
    </source>
</evidence>
<dbReference type="Pfam" id="PF00135">
    <property type="entry name" value="COesterase"/>
    <property type="match status" value="1"/>
</dbReference>
<dbReference type="PROSITE" id="PS01173">
    <property type="entry name" value="LIPASE_GDXG_HIS"/>
    <property type="match status" value="1"/>
</dbReference>
<dbReference type="PANTHER" id="PTHR11559">
    <property type="entry name" value="CARBOXYLESTERASE"/>
    <property type="match status" value="1"/>
</dbReference>
<name>A0ABU4DNY6_9DEIO</name>
<sequence length="530" mass="55875">MSRPLRILICSAFATLAVAHAQQPVTVQTQQGAVIGQQAEVRTFLGIPYAAPPVGDLRWKPPQPAAAWTTPRDASKFGNDCAQTVLALFALPGETPGTVKGQEDCLSLNVYTPKGTTAASKLPVMVWIHGGAFTAGSSSGYDGSALAQKNNIVVVTVNYRLGALGWLALPALGAENSGQSGNYGLMDQQAALKWVQSNITAFGGDPAKVTIAGESAGGMSNCAHLASPASAGLFRGVIIQSGLCTSPGNSVTLTDAQSRNQKYARNLDCQADDLACLRAAPVEKLLGTKVPGLRPAPNLVWSPVYASGLLPLTLRDAFSTGQFNRVPVMNGTTHDEGRLFVSVASPNGKPISPVVYWGGTGLTVGASNTVKVLKQYPYRNFGTPALAFATMFTDAVFSCPALRVNAALSKYVPVYAFEFNDPNAATIVKSPPDLPGLGAHHSSSLAYAFQSKVDGLADAADFTPAQRQLSDAFSAAWVSFVKTGKPESADWKTFDPAQNNVQVFTPEGVQPSILFSNDHRCTFWLPLDLQ</sequence>
<comment type="caution">
    <text evidence="6">The sequence shown here is derived from an EMBL/GenBank/DDBJ whole genome shotgun (WGS) entry which is preliminary data.</text>
</comment>
<evidence type="ECO:0000256" key="4">
    <source>
        <dbReference type="RuleBase" id="RU361235"/>
    </source>
</evidence>
<feature type="chain" id="PRO_5044956707" description="Carboxylic ester hydrolase" evidence="4">
    <location>
        <begin position="22"/>
        <end position="530"/>
    </location>
</feature>
<dbReference type="InterPro" id="IPR002018">
    <property type="entry name" value="CarbesteraseB"/>
</dbReference>
<comment type="similarity">
    <text evidence="2">Belongs to the 'GDXG' lipolytic enzyme family.</text>
</comment>